<reference evidence="9 10" key="1">
    <citation type="journal article" date="2023" name="Commun. Biol.">
        <title>Genome analysis of Parmales, the sister group of diatoms, reveals the evolutionary specialization of diatoms from phago-mixotrophs to photoautotrophs.</title>
        <authorList>
            <person name="Ban H."/>
            <person name="Sato S."/>
            <person name="Yoshikawa S."/>
            <person name="Yamada K."/>
            <person name="Nakamura Y."/>
            <person name="Ichinomiya M."/>
            <person name="Sato N."/>
            <person name="Blanc-Mathieu R."/>
            <person name="Endo H."/>
            <person name="Kuwata A."/>
            <person name="Ogata H."/>
        </authorList>
    </citation>
    <scope>NUCLEOTIDE SEQUENCE [LARGE SCALE GENOMIC DNA]</scope>
</reference>
<comment type="caution">
    <text evidence="9">The sequence shown here is derived from an EMBL/GenBank/DDBJ whole genome shotgun (WGS) entry which is preliminary data.</text>
</comment>
<comment type="subcellular location">
    <subcellularLocation>
        <location evidence="1">Membrane</location>
    </subcellularLocation>
</comment>
<gene>
    <name evidence="9" type="ORF">TeGR_g133</name>
</gene>
<evidence type="ECO:0000256" key="3">
    <source>
        <dbReference type="ARBA" id="ARBA00022692"/>
    </source>
</evidence>
<evidence type="ECO:0000256" key="4">
    <source>
        <dbReference type="ARBA" id="ARBA00022989"/>
    </source>
</evidence>
<comment type="similarity">
    <text evidence="2">Belongs to the RUS1 family.</text>
</comment>
<evidence type="ECO:0000256" key="1">
    <source>
        <dbReference type="ARBA" id="ARBA00004370"/>
    </source>
</evidence>
<dbReference type="Pfam" id="PF04884">
    <property type="entry name" value="UVB_sens_prot"/>
    <property type="match status" value="1"/>
</dbReference>
<sequence>MLVVPVLLTVTLTALLVPAAQSLAAPLPSIHLSRSPDGSSDSSVFVASPPPPTASPRSSVTSSLLDTFAPAHTPPRGYARYAVLNQVQNLLTAVRNTLSSLFILSAYADTSQASAVALTATLAFISRDAAGMLATLGFSRLAPAFSLSSDLKRWRFLADITANVALTTEFMFSYVHPPKTAARMTLVLCTANVFKALCGLMAASAAGPIDFFWAASNPANLPGLSAKAAAQSTLSNGLGLLAGFLLTSRIGSVPRPALVAAYAALTALHLAANASMLRCVALPYLNRVRAAVVLGEFDRTGRVLTPEEVARREPLLFGGGGGRGVQVGGRVRDGARVVEVESGYFRNEGRGRVNVLVEEGGGGDENGCDARLLKGLFLGLRGERWGEEFAIFLRRLEEKGWDIAASNAHAGKGMRVVVKR</sequence>
<keyword evidence="3" id="KW-0812">Transmembrane</keyword>
<accession>A0ABQ6MXZ4</accession>
<keyword evidence="10" id="KW-1185">Reference proteome</keyword>
<keyword evidence="7" id="KW-0732">Signal</keyword>
<feature type="signal peptide" evidence="7">
    <location>
        <begin position="1"/>
        <end position="24"/>
    </location>
</feature>
<evidence type="ECO:0000313" key="9">
    <source>
        <dbReference type="EMBL" id="GMI35162.1"/>
    </source>
</evidence>
<evidence type="ECO:0000256" key="7">
    <source>
        <dbReference type="SAM" id="SignalP"/>
    </source>
</evidence>
<evidence type="ECO:0000259" key="8">
    <source>
        <dbReference type="Pfam" id="PF04884"/>
    </source>
</evidence>
<dbReference type="EMBL" id="BRYB01003350">
    <property type="protein sequence ID" value="GMI35162.1"/>
    <property type="molecule type" value="Genomic_DNA"/>
</dbReference>
<dbReference type="InterPro" id="IPR054549">
    <property type="entry name" value="UVB_sens_RUS_dom"/>
</dbReference>
<evidence type="ECO:0000256" key="2">
    <source>
        <dbReference type="ARBA" id="ARBA00007558"/>
    </source>
</evidence>
<evidence type="ECO:0000313" key="10">
    <source>
        <dbReference type="Proteomes" id="UP001165060"/>
    </source>
</evidence>
<evidence type="ECO:0000256" key="5">
    <source>
        <dbReference type="ARBA" id="ARBA00023136"/>
    </source>
</evidence>
<feature type="chain" id="PRO_5045159629" description="Protein root UVB sensitive/RUS domain-containing protein" evidence="7">
    <location>
        <begin position="25"/>
        <end position="420"/>
    </location>
</feature>
<dbReference type="PANTHER" id="PTHR12770">
    <property type="entry name" value="RUS1 FAMILY PROTEIN C16ORF58"/>
    <property type="match status" value="1"/>
</dbReference>
<proteinExistence type="inferred from homology"/>
<keyword evidence="4" id="KW-1133">Transmembrane helix</keyword>
<protein>
    <recommendedName>
        <fullName evidence="8">Protein root UVB sensitive/RUS domain-containing protein</fullName>
    </recommendedName>
</protein>
<feature type="region of interest" description="Disordered" evidence="6">
    <location>
        <begin position="41"/>
        <end position="60"/>
    </location>
</feature>
<feature type="domain" description="Protein root UVB sensitive/RUS" evidence="8">
    <location>
        <begin position="57"/>
        <end position="298"/>
    </location>
</feature>
<name>A0ABQ6MXZ4_9STRA</name>
<dbReference type="Proteomes" id="UP001165060">
    <property type="component" value="Unassembled WGS sequence"/>
</dbReference>
<dbReference type="PANTHER" id="PTHR12770:SF31">
    <property type="entry name" value="RUS FAMILY MEMBER 1"/>
    <property type="match status" value="1"/>
</dbReference>
<organism evidence="9 10">
    <name type="scientific">Tetraparma gracilis</name>
    <dbReference type="NCBI Taxonomy" id="2962635"/>
    <lineage>
        <taxon>Eukaryota</taxon>
        <taxon>Sar</taxon>
        <taxon>Stramenopiles</taxon>
        <taxon>Ochrophyta</taxon>
        <taxon>Bolidophyceae</taxon>
        <taxon>Parmales</taxon>
        <taxon>Triparmaceae</taxon>
        <taxon>Tetraparma</taxon>
    </lineage>
</organism>
<keyword evidence="5" id="KW-0472">Membrane</keyword>
<evidence type="ECO:0000256" key="6">
    <source>
        <dbReference type="SAM" id="MobiDB-lite"/>
    </source>
</evidence>
<dbReference type="InterPro" id="IPR006968">
    <property type="entry name" value="RUS_fam"/>
</dbReference>